<proteinExistence type="predicted"/>
<name>A0ABN6GFD3_9GAMM</name>
<protein>
    <submittedName>
        <fullName evidence="1">Uncharacterized protein</fullName>
    </submittedName>
</protein>
<keyword evidence="2" id="KW-1185">Reference proteome</keyword>
<gene>
    <name evidence="1" type="ORF">Atep_29850</name>
</gene>
<organism evidence="1 2">
    <name type="scientific">Allochromatium tepidum</name>
    <dbReference type="NCBI Taxonomy" id="553982"/>
    <lineage>
        <taxon>Bacteria</taxon>
        <taxon>Pseudomonadati</taxon>
        <taxon>Pseudomonadota</taxon>
        <taxon>Gammaproteobacteria</taxon>
        <taxon>Chromatiales</taxon>
        <taxon>Chromatiaceae</taxon>
        <taxon>Allochromatium</taxon>
    </lineage>
</organism>
<reference evidence="1 2" key="1">
    <citation type="submission" date="2021-04" db="EMBL/GenBank/DDBJ databases">
        <title>Complete genome sequencing of Allochromatium tepidum strain NZ.</title>
        <authorList>
            <person name="Tsukatani Y."/>
            <person name="Mori H."/>
        </authorList>
    </citation>
    <scope>NUCLEOTIDE SEQUENCE [LARGE SCALE GENOMIC DNA]</scope>
    <source>
        <strain evidence="1 2">NZ</strain>
    </source>
</reference>
<evidence type="ECO:0000313" key="1">
    <source>
        <dbReference type="EMBL" id="BCU08308.1"/>
    </source>
</evidence>
<dbReference type="Proteomes" id="UP000680679">
    <property type="component" value="Chromosome"/>
</dbReference>
<sequence>MSLPSLNAEVASVLRLHDHETSLYIRDVPPDAEVAALLAHTEGYLVSIDVENELDPVVLRALLSNPNMRVVEVSKKKRGRPLYYMSLPEFVPSLLTPCGPDRRLVTIRH</sequence>
<evidence type="ECO:0000313" key="2">
    <source>
        <dbReference type="Proteomes" id="UP000680679"/>
    </source>
</evidence>
<accession>A0ABN6GFD3</accession>
<dbReference type="EMBL" id="AP024563">
    <property type="protein sequence ID" value="BCU08308.1"/>
    <property type="molecule type" value="Genomic_DNA"/>
</dbReference>